<feature type="non-terminal residue" evidence="1">
    <location>
        <position position="1"/>
    </location>
</feature>
<sequence>VRTTLATRYVRYLSVAKILDRRIQPLRADTDHT</sequence>
<evidence type="ECO:0000313" key="1">
    <source>
        <dbReference type="EMBL" id="SVD96676.1"/>
    </source>
</evidence>
<accession>A0A382ZM48</accession>
<dbReference type="AlphaFoldDB" id="A0A382ZM48"/>
<organism evidence="1">
    <name type="scientific">marine metagenome</name>
    <dbReference type="NCBI Taxonomy" id="408172"/>
    <lineage>
        <taxon>unclassified sequences</taxon>
        <taxon>metagenomes</taxon>
        <taxon>ecological metagenomes</taxon>
    </lineage>
</organism>
<proteinExistence type="predicted"/>
<reference evidence="1" key="1">
    <citation type="submission" date="2018-05" db="EMBL/GenBank/DDBJ databases">
        <authorList>
            <person name="Lanie J.A."/>
            <person name="Ng W.-L."/>
            <person name="Kazmierczak K.M."/>
            <person name="Andrzejewski T.M."/>
            <person name="Davidsen T.M."/>
            <person name="Wayne K.J."/>
            <person name="Tettelin H."/>
            <person name="Glass J.I."/>
            <person name="Rusch D."/>
            <person name="Podicherti R."/>
            <person name="Tsui H.-C.T."/>
            <person name="Winkler M.E."/>
        </authorList>
    </citation>
    <scope>NUCLEOTIDE SEQUENCE</scope>
</reference>
<feature type="non-terminal residue" evidence="1">
    <location>
        <position position="33"/>
    </location>
</feature>
<dbReference type="EMBL" id="UINC01185120">
    <property type="protein sequence ID" value="SVD96676.1"/>
    <property type="molecule type" value="Genomic_DNA"/>
</dbReference>
<name>A0A382ZM48_9ZZZZ</name>
<gene>
    <name evidence="1" type="ORF">METZ01_LOCUS449530</name>
</gene>
<protein>
    <submittedName>
        <fullName evidence="1">Uncharacterized protein</fullName>
    </submittedName>
</protein>